<dbReference type="AlphaFoldDB" id="A0A0F8YYV7"/>
<feature type="non-terminal residue" evidence="1">
    <location>
        <position position="142"/>
    </location>
</feature>
<organism evidence="1">
    <name type="scientific">marine sediment metagenome</name>
    <dbReference type="NCBI Taxonomy" id="412755"/>
    <lineage>
        <taxon>unclassified sequences</taxon>
        <taxon>metagenomes</taxon>
        <taxon>ecological metagenomes</taxon>
    </lineage>
</organism>
<accession>A0A0F8YYV7</accession>
<gene>
    <name evidence="1" type="ORF">LCGC14_2761710</name>
</gene>
<comment type="caution">
    <text evidence="1">The sequence shown here is derived from an EMBL/GenBank/DDBJ whole genome shotgun (WGS) entry which is preliminary data.</text>
</comment>
<proteinExistence type="predicted"/>
<protein>
    <submittedName>
        <fullName evidence="1">Uncharacterized protein</fullName>
    </submittedName>
</protein>
<reference evidence="1" key="1">
    <citation type="journal article" date="2015" name="Nature">
        <title>Complex archaea that bridge the gap between prokaryotes and eukaryotes.</title>
        <authorList>
            <person name="Spang A."/>
            <person name="Saw J.H."/>
            <person name="Jorgensen S.L."/>
            <person name="Zaremba-Niedzwiedzka K."/>
            <person name="Martijn J."/>
            <person name="Lind A.E."/>
            <person name="van Eijk R."/>
            <person name="Schleper C."/>
            <person name="Guy L."/>
            <person name="Ettema T.J."/>
        </authorList>
    </citation>
    <scope>NUCLEOTIDE SEQUENCE</scope>
</reference>
<dbReference type="EMBL" id="LAZR01050776">
    <property type="protein sequence ID" value="KKK86593.1"/>
    <property type="molecule type" value="Genomic_DNA"/>
</dbReference>
<sequence>MAEDKDCLCKGLGLYIDMMNAYVDFFNQEEWADSALIPISKGLVRHLETVAATPAYADRQGPAREHLNRFNEAINDAAVGKLEDMEALELIRDGIHKNPVLQQMLTCGPIYAKENETPTTKVIARAAEELGATHGTPESSLK</sequence>
<name>A0A0F8YYV7_9ZZZZ</name>
<evidence type="ECO:0000313" key="1">
    <source>
        <dbReference type="EMBL" id="KKK86593.1"/>
    </source>
</evidence>